<keyword evidence="1" id="KW-0175">Coiled coil</keyword>
<dbReference type="NCBIfam" id="TIGR03272">
    <property type="entry name" value="methan_mark_6"/>
    <property type="match status" value="1"/>
</dbReference>
<dbReference type="Pfam" id="PF09875">
    <property type="entry name" value="DUF2102"/>
    <property type="match status" value="1"/>
</dbReference>
<evidence type="ECO:0000313" key="2">
    <source>
        <dbReference type="EMBL" id="MBP2201612.1"/>
    </source>
</evidence>
<protein>
    <submittedName>
        <fullName evidence="2">Putative methanogenesis marker protein 6</fullName>
    </submittedName>
</protein>
<dbReference type="PIRSF" id="PIRSF005642">
    <property type="entry name" value="UCP005642"/>
    <property type="match status" value="1"/>
</dbReference>
<name>A0A8J7USG3_METVO</name>
<dbReference type="AlphaFoldDB" id="A0A8J7USG3"/>
<evidence type="ECO:0000313" key="3">
    <source>
        <dbReference type="Proteomes" id="UP000740329"/>
    </source>
</evidence>
<feature type="coiled-coil region" evidence="1">
    <location>
        <begin position="110"/>
        <end position="137"/>
    </location>
</feature>
<proteinExistence type="predicted"/>
<dbReference type="RefSeq" id="WP_209591075.1">
    <property type="nucleotide sequence ID" value="NZ_JAGGMV010000002.1"/>
</dbReference>
<evidence type="ECO:0000256" key="1">
    <source>
        <dbReference type="SAM" id="Coils"/>
    </source>
</evidence>
<gene>
    <name evidence="2" type="ORF">J3E07_001024</name>
</gene>
<comment type="caution">
    <text evidence="2">The sequence shown here is derived from an EMBL/GenBank/DDBJ whole genome shotgun (WGS) entry which is preliminary data.</text>
</comment>
<organism evidence="2 3">
    <name type="scientific">Methanococcus voltae</name>
    <dbReference type="NCBI Taxonomy" id="2188"/>
    <lineage>
        <taxon>Archaea</taxon>
        <taxon>Methanobacteriati</taxon>
        <taxon>Methanobacteriota</taxon>
        <taxon>Methanomada group</taxon>
        <taxon>Methanococci</taxon>
        <taxon>Methanococcales</taxon>
        <taxon>Methanococcaceae</taxon>
        <taxon>Methanococcus</taxon>
    </lineage>
</organism>
<accession>A0A8J7USG3</accession>
<dbReference type="InterPro" id="IPR012025">
    <property type="entry name" value="Methan_mark_6"/>
</dbReference>
<reference evidence="2" key="1">
    <citation type="submission" date="2021-03" db="EMBL/GenBank/DDBJ databases">
        <title>Genomic Encyclopedia of Type Strains, Phase IV (KMG-V): Genome sequencing to study the core and pangenomes of soil and plant-associated prokaryotes.</title>
        <authorList>
            <person name="Whitman W."/>
        </authorList>
    </citation>
    <scope>NUCLEOTIDE SEQUENCE</scope>
    <source>
        <strain evidence="2">C4</strain>
    </source>
</reference>
<sequence length="166" mass="19200">MKSKVIMLADDAKTSPSKLFRYLNSLEEDINVKETCFGAFIEGEDELVDKIADKVRDLEKNKIFCKDRGFPIWDKRRCRAFRKGGPREGFHQLEAEHRALKTISEGLDEYESEKSTYENVQELKKKVMEEYDKTLKKSEKVSVGSFAKIAEEYKSDDASKTKKAKN</sequence>
<dbReference type="EMBL" id="JAGGMV010000002">
    <property type="protein sequence ID" value="MBP2201612.1"/>
    <property type="molecule type" value="Genomic_DNA"/>
</dbReference>
<dbReference type="Proteomes" id="UP000740329">
    <property type="component" value="Unassembled WGS sequence"/>
</dbReference>